<dbReference type="Proteomes" id="UP000467488">
    <property type="component" value="Chromosome"/>
</dbReference>
<proteinExistence type="predicted"/>
<dbReference type="InterPro" id="IPR013786">
    <property type="entry name" value="AcylCoA_DH/ox_N"/>
</dbReference>
<dbReference type="Pfam" id="PF02771">
    <property type="entry name" value="Acyl-CoA_dh_N"/>
    <property type="match status" value="1"/>
</dbReference>
<evidence type="ECO:0000313" key="3">
    <source>
        <dbReference type="Proteomes" id="UP000467488"/>
    </source>
</evidence>
<dbReference type="Gene3D" id="1.10.540.10">
    <property type="entry name" value="Acyl-CoA dehydrogenase/oxidase, N-terminal domain"/>
    <property type="match status" value="1"/>
</dbReference>
<dbReference type="SUPFAM" id="SSF56645">
    <property type="entry name" value="Acyl-CoA dehydrogenase NM domain-like"/>
    <property type="match status" value="1"/>
</dbReference>
<dbReference type="InterPro" id="IPR009100">
    <property type="entry name" value="AcylCoA_DH/oxidase_NM_dom_sf"/>
</dbReference>
<evidence type="ECO:0000259" key="1">
    <source>
        <dbReference type="Pfam" id="PF02771"/>
    </source>
</evidence>
<dbReference type="InterPro" id="IPR037069">
    <property type="entry name" value="AcylCoA_DH/ox_N_sf"/>
</dbReference>
<feature type="domain" description="Acyl-CoA dehydrogenase/oxidase N-terminal" evidence="1">
    <location>
        <begin position="6"/>
        <end position="101"/>
    </location>
</feature>
<organism evidence="2 3">
    <name type="scientific">Escherichia coli</name>
    <dbReference type="NCBI Taxonomy" id="562"/>
    <lineage>
        <taxon>Bacteria</taxon>
        <taxon>Pseudomonadati</taxon>
        <taxon>Pseudomonadota</taxon>
        <taxon>Gammaproteobacteria</taxon>
        <taxon>Enterobacterales</taxon>
        <taxon>Enterobacteriaceae</taxon>
        <taxon>Escherichia</taxon>
    </lineage>
</organism>
<protein>
    <recommendedName>
        <fullName evidence="1">Acyl-CoA dehydrogenase/oxidase N-terminal domain-containing protein</fullName>
    </recommendedName>
</protein>
<dbReference type="GO" id="GO:0050660">
    <property type="term" value="F:flavin adenine dinucleotide binding"/>
    <property type="evidence" value="ECO:0007669"/>
    <property type="project" value="InterPro"/>
</dbReference>
<reference evidence="2 3" key="1">
    <citation type="submission" date="2020-01" db="EMBL/GenBank/DDBJ databases">
        <title>Dynamics of blaIMP-6 dissemination in carbapenem resistant Enterobacteriacea isolated from regional surveillance in Osaka, Japan.</title>
        <authorList>
            <person name="Abe R."/>
            <person name="Akeda Y."/>
            <person name="Sugawara Y."/>
            <person name="Yamamoto N."/>
            <person name="Tomono K."/>
            <person name="Takeuchi D."/>
            <person name="Kawahara R."/>
            <person name="Hamada S."/>
        </authorList>
    </citation>
    <scope>NUCLEOTIDE SEQUENCE [LARGE SCALE GENOMIC DNA]</scope>
    <source>
        <strain evidence="2 3">E300</strain>
    </source>
</reference>
<sequence>MDFNLNDEQELFVAGIRELMASENWEAYFAECDRDSVYPERFVKALADMGIDSLLIPEEHGGLDAGFVTLAAVWMELGRLGAPTYVLYQLPGGFNTFLREGTCRPRKAKSRSTRSWLSAAPVSRCGTQRLPNRAQAPTWVA</sequence>
<dbReference type="GO" id="GO:0016627">
    <property type="term" value="F:oxidoreductase activity, acting on the CH-CH group of donors"/>
    <property type="evidence" value="ECO:0007669"/>
    <property type="project" value="InterPro"/>
</dbReference>
<dbReference type="EMBL" id="AP022360">
    <property type="protein sequence ID" value="BBU86816.1"/>
    <property type="molecule type" value="Genomic_DNA"/>
</dbReference>
<name>A0A8S0G1Z6_ECOLX</name>
<evidence type="ECO:0000313" key="2">
    <source>
        <dbReference type="EMBL" id="BBU86816.1"/>
    </source>
</evidence>
<gene>
    <name evidence="2" type="ORF">EIMP300_82160</name>
</gene>
<dbReference type="AlphaFoldDB" id="A0A8S0G1Z6"/>
<accession>A0A8S0G1Z6</accession>